<dbReference type="PANTHER" id="PTHR30024">
    <property type="entry name" value="ALIPHATIC SULFONATES-BINDING PROTEIN-RELATED"/>
    <property type="match status" value="1"/>
</dbReference>
<accession>A0ABP8XDY5</accession>
<evidence type="ECO:0000256" key="4">
    <source>
        <dbReference type="ARBA" id="ARBA00022729"/>
    </source>
</evidence>
<comment type="caution">
    <text evidence="7">The sequence shown here is derived from an EMBL/GenBank/DDBJ whole genome shotgun (WGS) entry which is preliminary data.</text>
</comment>
<feature type="signal peptide" evidence="5">
    <location>
        <begin position="1"/>
        <end position="20"/>
    </location>
</feature>
<evidence type="ECO:0000256" key="1">
    <source>
        <dbReference type="ARBA" id="ARBA00004418"/>
    </source>
</evidence>
<dbReference type="SUPFAM" id="SSF53850">
    <property type="entry name" value="Periplasmic binding protein-like II"/>
    <property type="match status" value="1"/>
</dbReference>
<keyword evidence="8" id="KW-1185">Reference proteome</keyword>
<dbReference type="InterPro" id="IPR010067">
    <property type="entry name" value="ABC_SsuA_sub-bd"/>
</dbReference>
<proteinExistence type="inferred from homology"/>
<dbReference type="Proteomes" id="UP001499974">
    <property type="component" value="Unassembled WGS sequence"/>
</dbReference>
<comment type="similarity">
    <text evidence="2">Belongs to the bacterial solute-binding protein SsuA/TauA family.</text>
</comment>
<reference evidence="8" key="1">
    <citation type="journal article" date="2019" name="Int. J. Syst. Evol. Microbiol.">
        <title>The Global Catalogue of Microorganisms (GCM) 10K type strain sequencing project: providing services to taxonomists for standard genome sequencing and annotation.</title>
        <authorList>
            <consortium name="The Broad Institute Genomics Platform"/>
            <consortium name="The Broad Institute Genome Sequencing Center for Infectious Disease"/>
            <person name="Wu L."/>
            <person name="Ma J."/>
        </authorList>
    </citation>
    <scope>NUCLEOTIDE SEQUENCE [LARGE SCALE GENOMIC DNA]</scope>
    <source>
        <strain evidence="8">JCM 18531</strain>
    </source>
</reference>
<dbReference type="EMBL" id="BAABKM010000002">
    <property type="protein sequence ID" value="GAA4705616.1"/>
    <property type="molecule type" value="Genomic_DNA"/>
</dbReference>
<evidence type="ECO:0000256" key="2">
    <source>
        <dbReference type="ARBA" id="ARBA00010742"/>
    </source>
</evidence>
<organism evidence="7 8">
    <name type="scientific">Nocardioides conyzicola</name>
    <dbReference type="NCBI Taxonomy" id="1651781"/>
    <lineage>
        <taxon>Bacteria</taxon>
        <taxon>Bacillati</taxon>
        <taxon>Actinomycetota</taxon>
        <taxon>Actinomycetes</taxon>
        <taxon>Propionibacteriales</taxon>
        <taxon>Nocardioidaceae</taxon>
        <taxon>Nocardioides</taxon>
    </lineage>
</organism>
<keyword evidence="3" id="KW-0813">Transport</keyword>
<sequence length="324" mass="33785">MKKLLAVAAITATLSTALTACGGSDDSDAGTKITFGYIGDFNGTSLLAVAEKEGLWKDAGIDVDTKVFTDGPTQITALGAGSLDYGYIGPGAVWLPASGQAKIIAVNTLGNADRVIAQPGIDSIEDLKGKKVAVPEGTSGDMILGLALDAAGMSRDDVDIVPMDPPTIVSAFSAGKVDAAGTFYPSIDTIKQQVPDLVELAKDSDFSDDFSFPNAFVAGNDTPDATNAKVVAVLREAMDYRAAHPEEAVKATADMLDQPVDAVEKDASHNQLLTSEELDGYTQDGTIDAWFSALEDFFVTAGKLDKPVDPSEFYLGDDFVAAGK</sequence>
<dbReference type="NCBIfam" id="TIGR01728">
    <property type="entry name" value="SsuA_fam"/>
    <property type="match status" value="1"/>
</dbReference>
<evidence type="ECO:0000259" key="6">
    <source>
        <dbReference type="Pfam" id="PF09084"/>
    </source>
</evidence>
<evidence type="ECO:0000256" key="3">
    <source>
        <dbReference type="ARBA" id="ARBA00022448"/>
    </source>
</evidence>
<feature type="chain" id="PRO_5045401272" evidence="5">
    <location>
        <begin position="21"/>
        <end position="324"/>
    </location>
</feature>
<dbReference type="PROSITE" id="PS51257">
    <property type="entry name" value="PROKAR_LIPOPROTEIN"/>
    <property type="match status" value="1"/>
</dbReference>
<evidence type="ECO:0000313" key="7">
    <source>
        <dbReference type="EMBL" id="GAA4705616.1"/>
    </source>
</evidence>
<gene>
    <name evidence="7" type="ORF">GCM10023349_24320</name>
</gene>
<keyword evidence="4 5" id="KW-0732">Signal</keyword>
<dbReference type="InterPro" id="IPR015168">
    <property type="entry name" value="SsuA/THI5"/>
</dbReference>
<protein>
    <submittedName>
        <fullName evidence="7">Aliphatic sulfonate ABC transporter substrate-binding protein</fullName>
    </submittedName>
</protein>
<evidence type="ECO:0000256" key="5">
    <source>
        <dbReference type="SAM" id="SignalP"/>
    </source>
</evidence>
<dbReference type="RefSeq" id="WP_345521533.1">
    <property type="nucleotide sequence ID" value="NZ_BAABKM010000002.1"/>
</dbReference>
<name>A0ABP8XDY5_9ACTN</name>
<comment type="subcellular location">
    <subcellularLocation>
        <location evidence="1">Periplasm</location>
    </subcellularLocation>
</comment>
<dbReference type="PANTHER" id="PTHR30024:SF47">
    <property type="entry name" value="TAURINE-BINDING PERIPLASMIC PROTEIN"/>
    <property type="match status" value="1"/>
</dbReference>
<dbReference type="Gene3D" id="3.40.190.10">
    <property type="entry name" value="Periplasmic binding protein-like II"/>
    <property type="match status" value="2"/>
</dbReference>
<dbReference type="Pfam" id="PF09084">
    <property type="entry name" value="NMT1"/>
    <property type="match status" value="1"/>
</dbReference>
<evidence type="ECO:0000313" key="8">
    <source>
        <dbReference type="Proteomes" id="UP001499974"/>
    </source>
</evidence>
<feature type="domain" description="SsuA/THI5-like" evidence="6">
    <location>
        <begin position="47"/>
        <end position="248"/>
    </location>
</feature>